<gene>
    <name evidence="1" type="ORF">OKA104_LOCUS45692</name>
</gene>
<reference evidence="1" key="1">
    <citation type="submission" date="2021-02" db="EMBL/GenBank/DDBJ databases">
        <authorList>
            <person name="Nowell W R."/>
        </authorList>
    </citation>
    <scope>NUCLEOTIDE SEQUENCE</scope>
</reference>
<evidence type="ECO:0000313" key="1">
    <source>
        <dbReference type="EMBL" id="CAF4290999.1"/>
    </source>
</evidence>
<protein>
    <submittedName>
        <fullName evidence="1">Uncharacterized protein</fullName>
    </submittedName>
</protein>
<accession>A0A820H6A3</accession>
<dbReference type="Proteomes" id="UP000663881">
    <property type="component" value="Unassembled WGS sequence"/>
</dbReference>
<evidence type="ECO:0000313" key="2">
    <source>
        <dbReference type="Proteomes" id="UP000663881"/>
    </source>
</evidence>
<proteinExistence type="predicted"/>
<comment type="caution">
    <text evidence="1">The sequence shown here is derived from an EMBL/GenBank/DDBJ whole genome shotgun (WGS) entry which is preliminary data.</text>
</comment>
<name>A0A820H6A3_9BILA</name>
<dbReference type="AlphaFoldDB" id="A0A820H6A3"/>
<sequence length="112" mass="13231">MTPFNILRNELRAFQYHSWELIIGGAIIPSIDDQASNRFDIIREILYICAQSLITPQELILKQALLDNNKSKKDMQQAMNQFWNLYDEEVQTRFDEVLNIRSNVIYLILNKI</sequence>
<dbReference type="EMBL" id="CAJOAY010015568">
    <property type="protein sequence ID" value="CAF4290999.1"/>
    <property type="molecule type" value="Genomic_DNA"/>
</dbReference>
<organism evidence="1 2">
    <name type="scientific">Adineta steineri</name>
    <dbReference type="NCBI Taxonomy" id="433720"/>
    <lineage>
        <taxon>Eukaryota</taxon>
        <taxon>Metazoa</taxon>
        <taxon>Spiralia</taxon>
        <taxon>Gnathifera</taxon>
        <taxon>Rotifera</taxon>
        <taxon>Eurotatoria</taxon>
        <taxon>Bdelloidea</taxon>
        <taxon>Adinetida</taxon>
        <taxon>Adinetidae</taxon>
        <taxon>Adineta</taxon>
    </lineage>
</organism>